<feature type="compositionally biased region" description="Low complexity" evidence="1">
    <location>
        <begin position="95"/>
        <end position="119"/>
    </location>
</feature>
<protein>
    <submittedName>
        <fullName evidence="2">Uncharacterized protein</fullName>
    </submittedName>
</protein>
<organism evidence="2 3">
    <name type="scientific">Cherax quadricarinatus</name>
    <name type="common">Australian red claw crayfish</name>
    <dbReference type="NCBI Taxonomy" id="27406"/>
    <lineage>
        <taxon>Eukaryota</taxon>
        <taxon>Metazoa</taxon>
        <taxon>Ecdysozoa</taxon>
        <taxon>Arthropoda</taxon>
        <taxon>Crustacea</taxon>
        <taxon>Multicrustacea</taxon>
        <taxon>Malacostraca</taxon>
        <taxon>Eumalacostraca</taxon>
        <taxon>Eucarida</taxon>
        <taxon>Decapoda</taxon>
        <taxon>Pleocyemata</taxon>
        <taxon>Astacidea</taxon>
        <taxon>Parastacoidea</taxon>
        <taxon>Parastacidae</taxon>
        <taxon>Cherax</taxon>
    </lineage>
</organism>
<evidence type="ECO:0000313" key="3">
    <source>
        <dbReference type="Proteomes" id="UP001445076"/>
    </source>
</evidence>
<feature type="non-terminal residue" evidence="2">
    <location>
        <position position="1"/>
    </location>
</feature>
<evidence type="ECO:0000256" key="1">
    <source>
        <dbReference type="SAM" id="MobiDB-lite"/>
    </source>
</evidence>
<comment type="caution">
    <text evidence="2">The sequence shown here is derived from an EMBL/GenBank/DDBJ whole genome shotgun (WGS) entry which is preliminary data.</text>
</comment>
<feature type="compositionally biased region" description="Low complexity" evidence="1">
    <location>
        <begin position="154"/>
        <end position="164"/>
    </location>
</feature>
<dbReference type="EMBL" id="JARKIK010000062">
    <property type="protein sequence ID" value="KAK8731124.1"/>
    <property type="molecule type" value="Genomic_DNA"/>
</dbReference>
<feature type="compositionally biased region" description="Polar residues" evidence="1">
    <location>
        <begin position="124"/>
        <end position="135"/>
    </location>
</feature>
<dbReference type="AlphaFoldDB" id="A0AAW0WTJ1"/>
<evidence type="ECO:0000313" key="2">
    <source>
        <dbReference type="EMBL" id="KAK8731124.1"/>
    </source>
</evidence>
<reference evidence="2 3" key="1">
    <citation type="journal article" date="2024" name="BMC Genomics">
        <title>Genome assembly of redclaw crayfish (Cherax quadricarinatus) provides insights into its immune adaptation and hypoxia tolerance.</title>
        <authorList>
            <person name="Liu Z."/>
            <person name="Zheng J."/>
            <person name="Li H."/>
            <person name="Fang K."/>
            <person name="Wang S."/>
            <person name="He J."/>
            <person name="Zhou D."/>
            <person name="Weng S."/>
            <person name="Chi M."/>
            <person name="Gu Z."/>
            <person name="He J."/>
            <person name="Li F."/>
            <person name="Wang M."/>
        </authorList>
    </citation>
    <scope>NUCLEOTIDE SEQUENCE [LARGE SCALE GENOMIC DNA]</scope>
    <source>
        <strain evidence="2">ZL_2023a</strain>
    </source>
</reference>
<dbReference type="Proteomes" id="UP001445076">
    <property type="component" value="Unassembled WGS sequence"/>
</dbReference>
<feature type="region of interest" description="Disordered" evidence="1">
    <location>
        <begin position="95"/>
        <end position="166"/>
    </location>
</feature>
<feature type="region of interest" description="Disordered" evidence="1">
    <location>
        <begin position="598"/>
        <end position="635"/>
    </location>
</feature>
<feature type="region of interest" description="Disordered" evidence="1">
    <location>
        <begin position="52"/>
        <end position="78"/>
    </location>
</feature>
<proteinExistence type="predicted"/>
<accession>A0AAW0WTJ1</accession>
<keyword evidence="3" id="KW-1185">Reference proteome</keyword>
<sequence>SIFNFRRCNNRYSLHLEKTKKEAAEVQLKRASWSSFPLLRFAAFDDRGSSSQLTSKSLSTEDIKQQQQQQQHKHISTPKIGCSFLRGSTASFRHAFSSSSSSPSSRSTGSSGKSSITSILEGSVSESQYDSSSTVEDVPPYLPSHGWQHHHHLPNTPHPHTITTKSSSVPSLFHMHDDGEVHTSPKILYAHKKTPDVQRKSRKQLVQELEFVKKNGTLPEDLEIKPVIASEGKENIIPKVEPKQVVAGKPRSSFRFMQSYRLLGKHDKKTTPMEASKKTSPAGSVPRESYLASADARERICDSIQEHNHLTLVAPTSTTVNTRALTQHTTPPTYTLTDFINTELGGFYLNNEDLGFEVYNKDLDTTRSALDIYNTDFAVTDASLGVVNTQVNLRVADPYLGENDEVNSGVINTRYDVFSPVGDIVEARNSALIDTDVIGDRSRTLCVDGVITTSLREDQTLPDDNTTGIGQEFTNSENIATSTNITNPDEHNANFHVISDTIEEEAEDSECDLSEFLVHAEDSSCFERRLEDKLEALSEAGDSEMNYEARETMATSAAAAESGQDHSKKTELKLNLVKPQNKLIIQVCRSRVLRHISEEAESGASGGEEEVELKSPSRTSSTSTSASRTPTTPRD</sequence>
<name>A0AAW0WTJ1_CHEQU</name>
<feature type="region of interest" description="Disordered" evidence="1">
    <location>
        <begin position="267"/>
        <end position="288"/>
    </location>
</feature>
<feature type="compositionally biased region" description="Low complexity" evidence="1">
    <location>
        <begin position="616"/>
        <end position="635"/>
    </location>
</feature>
<gene>
    <name evidence="2" type="ORF">OTU49_007809</name>
</gene>